<proteinExistence type="predicted"/>
<protein>
    <submittedName>
        <fullName evidence="1">Uncharacterized protein</fullName>
    </submittedName>
</protein>
<dbReference type="EMBL" id="CP003540">
    <property type="protein sequence ID" value="AFK17425.1"/>
    <property type="molecule type" value="Genomic_DNA"/>
</dbReference>
<gene>
    <name evidence="1" type="ORF">CP258_09260</name>
</gene>
<dbReference type="KEGG" id="coe:CP258_09260"/>
<organism evidence="1 2">
    <name type="scientific">Corynebacterium pseudotuberculosis 258</name>
    <dbReference type="NCBI Taxonomy" id="1168865"/>
    <lineage>
        <taxon>Bacteria</taxon>
        <taxon>Bacillati</taxon>
        <taxon>Actinomycetota</taxon>
        <taxon>Actinomycetes</taxon>
        <taxon>Mycobacteriales</taxon>
        <taxon>Corynebacteriaceae</taxon>
        <taxon>Corynebacterium</taxon>
    </lineage>
</organism>
<evidence type="ECO:0000313" key="2">
    <source>
        <dbReference type="Proteomes" id="UP000006465"/>
    </source>
</evidence>
<accession>A0AAU8Q9Y7</accession>
<dbReference type="AlphaFoldDB" id="A0AAU8Q9Y7"/>
<evidence type="ECO:0000313" key="1">
    <source>
        <dbReference type="EMBL" id="AFK17425.1"/>
    </source>
</evidence>
<reference evidence="1 2" key="1">
    <citation type="journal article" date="2013" name="J. Biotechnol.">
        <title>Genome sequence of Corynebacterium pseudotuberculosis biovar equi strain 258 and prediction of antigenic targets to improve biotechnological vaccine production.</title>
        <authorList>
            <person name="Soares S.C."/>
            <person name="Trost E."/>
            <person name="Ramos R.T."/>
            <person name="Carneiro A.R."/>
            <person name="Santos A.R."/>
            <person name="Pinto A.C."/>
            <person name="Barbosa E."/>
            <person name="Aburjaile F."/>
            <person name="Ali A."/>
            <person name="Diniz C.A."/>
            <person name="Hassan S.S."/>
            <person name="Fiaux K."/>
            <person name="Guimaraes L.C."/>
            <person name="Bakhtiar S.M."/>
            <person name="Pereira U."/>
            <person name="Almeida S.S."/>
            <person name="Abreu V.A."/>
            <person name="Rocha F.S."/>
            <person name="Dorella F.A."/>
            <person name="Miyoshi A."/>
            <person name="Silva A."/>
            <person name="Azevedo V."/>
            <person name="Tauch A."/>
        </authorList>
    </citation>
    <scope>NUCLEOTIDE SEQUENCE [LARGE SCALE GENOMIC DNA]</scope>
    <source>
        <strain evidence="1 2">258</strain>
    </source>
</reference>
<name>A0AAU8Q9Y7_CORPS</name>
<dbReference type="RefSeq" id="WP_014367623.1">
    <property type="nucleotide sequence ID" value="NC_017945.3"/>
</dbReference>
<dbReference type="Proteomes" id="UP000006465">
    <property type="component" value="Chromosome"/>
</dbReference>
<sequence>MRPVLSISGNNELVTQLVAVGHRRVHEDAELAFDEPAWDGIVGRLPGMSFVIKELKPEIYAVSATHEVAATVAELLLAELGIQTIHVAQDKWPEFLAGLVQIQQLEQMRDSARALLQPMLGDITEELL</sequence>